<dbReference type="Pfam" id="PF00339">
    <property type="entry name" value="Arrestin_N"/>
    <property type="match status" value="1"/>
</dbReference>
<protein>
    <recommendedName>
        <fullName evidence="2">Arrestin-like N-terminal domain-containing protein</fullName>
    </recommendedName>
</protein>
<accession>A0A164WZL2</accession>
<reference evidence="3 4" key="1">
    <citation type="journal article" date="2016" name="Mol. Biol. Evol.">
        <title>Comparative Genomics of Early-Diverging Mushroom-Forming Fungi Provides Insights into the Origins of Lignocellulose Decay Capabilities.</title>
        <authorList>
            <person name="Nagy L.G."/>
            <person name="Riley R."/>
            <person name="Tritt A."/>
            <person name="Adam C."/>
            <person name="Daum C."/>
            <person name="Floudas D."/>
            <person name="Sun H."/>
            <person name="Yadav J.S."/>
            <person name="Pangilinan J."/>
            <person name="Larsson K.H."/>
            <person name="Matsuura K."/>
            <person name="Barry K."/>
            <person name="Labutti K."/>
            <person name="Kuo R."/>
            <person name="Ohm R.A."/>
            <person name="Bhattacharya S.S."/>
            <person name="Shirouzu T."/>
            <person name="Yoshinaga Y."/>
            <person name="Martin F.M."/>
            <person name="Grigoriev I.V."/>
            <person name="Hibbett D.S."/>
        </authorList>
    </citation>
    <scope>NUCLEOTIDE SEQUENCE [LARGE SCALE GENOMIC DNA]</scope>
    <source>
        <strain evidence="3 4">HHB9708</strain>
    </source>
</reference>
<dbReference type="Gene3D" id="2.60.40.640">
    <property type="match status" value="1"/>
</dbReference>
<organism evidence="3 4">
    <name type="scientific">Sistotremastrum niveocremeum HHB9708</name>
    <dbReference type="NCBI Taxonomy" id="1314777"/>
    <lineage>
        <taxon>Eukaryota</taxon>
        <taxon>Fungi</taxon>
        <taxon>Dikarya</taxon>
        <taxon>Basidiomycota</taxon>
        <taxon>Agaricomycotina</taxon>
        <taxon>Agaricomycetes</taxon>
        <taxon>Sistotremastrales</taxon>
        <taxon>Sistotremastraceae</taxon>
        <taxon>Sertulicium</taxon>
        <taxon>Sertulicium niveocremeum</taxon>
    </lineage>
</organism>
<dbReference type="OrthoDB" id="2333384at2759"/>
<keyword evidence="4" id="KW-1185">Reference proteome</keyword>
<evidence type="ECO:0000313" key="4">
    <source>
        <dbReference type="Proteomes" id="UP000076722"/>
    </source>
</evidence>
<feature type="region of interest" description="Disordered" evidence="1">
    <location>
        <begin position="1"/>
        <end position="46"/>
    </location>
</feature>
<dbReference type="EMBL" id="KV419401">
    <property type="protein sequence ID" value="KZS95507.1"/>
    <property type="molecule type" value="Genomic_DNA"/>
</dbReference>
<evidence type="ECO:0000256" key="1">
    <source>
        <dbReference type="SAM" id="MobiDB-lite"/>
    </source>
</evidence>
<name>A0A164WZL2_9AGAM</name>
<gene>
    <name evidence="3" type="ORF">SISNIDRAFT_483737</name>
</gene>
<feature type="domain" description="Arrestin-like N-terminal" evidence="2">
    <location>
        <begin position="81"/>
        <end position="178"/>
    </location>
</feature>
<dbReference type="InterPro" id="IPR011021">
    <property type="entry name" value="Arrestin-like_N"/>
</dbReference>
<proteinExistence type="predicted"/>
<evidence type="ECO:0000313" key="3">
    <source>
        <dbReference type="EMBL" id="KZS95507.1"/>
    </source>
</evidence>
<dbReference type="Proteomes" id="UP000076722">
    <property type="component" value="Unassembled WGS sequence"/>
</dbReference>
<feature type="compositionally biased region" description="Polar residues" evidence="1">
    <location>
        <begin position="32"/>
        <end position="46"/>
    </location>
</feature>
<dbReference type="AlphaFoldDB" id="A0A164WZL2"/>
<dbReference type="InterPro" id="IPR014752">
    <property type="entry name" value="Arrestin-like_C"/>
</dbReference>
<evidence type="ECO:0000259" key="2">
    <source>
        <dbReference type="Pfam" id="PF00339"/>
    </source>
</evidence>
<sequence length="472" mass="52329">MGKLEQEQAYSAPVNRNDSDDHHDSLPAYNQHAETSPDQATPSTSAIQLNEHVFDLRDEKTGRPWAKLKVKSLARSLTSLPIFSAGDDIVGSIELDLKDSTTFHSVSIRVLGDVINPQNRVWKDSENAFTSDSPFLDQSQVLWNKKDGVPPTNTSGEKAKGKWKGQYSFPFRIKLPLTVDVLTAPNITETFPVPSHFVERRAEISLNYTLTANLSYGLFRNIAAISKNFGVIPAQQPPEPSPLRRIAYSEGTKPPGPDADPDGWFTLAPAKIPGKLFHTEDAEVTATLSIAKPLVYSRGTQIPVYLILESPSKQALDLVANPESIQITLTRIVNAGFEARKKTDMAMGPQTMAQCQSMAVFWHPTTREATGPQDDNRRVFEGEIKIKPDQTPSTTFWHLVIRYHVFILQFKAAGWVPQSGSSMIADQRVEIVVRHAKGQRPPSNVPEGAVEPPFADIKEWGNLSAFWVQVDV</sequence>